<dbReference type="RefSeq" id="WP_009194574.1">
    <property type="nucleotide sequence ID" value="NZ_AODQ01000020.1"/>
</dbReference>
<proteinExistence type="predicted"/>
<evidence type="ECO:0000256" key="1">
    <source>
        <dbReference type="SAM" id="MobiDB-lite"/>
    </source>
</evidence>
<evidence type="ECO:0000256" key="2">
    <source>
        <dbReference type="SAM" id="Phobius"/>
    </source>
</evidence>
<evidence type="ECO:0000313" key="3">
    <source>
        <dbReference type="EMBL" id="EMR03653.1"/>
    </source>
</evidence>
<protein>
    <submittedName>
        <fullName evidence="3">Short-chain fatty acids transporter</fullName>
    </submittedName>
</protein>
<organism evidence="3 4">
    <name type="scientific">Cesiribacter andamanensis AMV16</name>
    <dbReference type="NCBI Taxonomy" id="1279009"/>
    <lineage>
        <taxon>Bacteria</taxon>
        <taxon>Pseudomonadati</taxon>
        <taxon>Bacteroidota</taxon>
        <taxon>Cytophagia</taxon>
        <taxon>Cytophagales</taxon>
        <taxon>Cesiribacteraceae</taxon>
        <taxon>Cesiribacter</taxon>
    </lineage>
</organism>
<dbReference type="Pfam" id="PF02667">
    <property type="entry name" value="SCFA_trans"/>
    <property type="match status" value="1"/>
</dbReference>
<dbReference type="Proteomes" id="UP000011910">
    <property type="component" value="Unassembled WGS sequence"/>
</dbReference>
<keyword evidence="2" id="KW-0472">Membrane</keyword>
<dbReference type="PANTHER" id="PTHR41983:SF2">
    <property type="entry name" value="SHORT-CHAIN FATTY ACID TRANSPORTER-RELATED"/>
    <property type="match status" value="1"/>
</dbReference>
<feature type="transmembrane region" description="Helical" evidence="2">
    <location>
        <begin position="18"/>
        <end position="36"/>
    </location>
</feature>
<sequence length="242" mass="25518">MPLSTFGEYFRKALPSPFTIALLLTVVAFMLPVLLLPQTPSLLQVAGYWHKGFWELLGFSMQMVLILVLGHTLALTAQAQRFIDRLTRLATSPGKAAAFCGAAALLTGFLNWGLCLIFGAILARKLAESARARGLALNYPLVAAAGYSGMMVWHGGLSGSAPLVVAGEGHFLADQIGIVPVRQTLFSGFNLAVTASLLLVVPLGLYLLGRRAAPTPELLPPVGGPVLTATAEQTPQGRATGQ</sequence>
<comment type="caution">
    <text evidence="3">The sequence shown here is derived from an EMBL/GenBank/DDBJ whole genome shotgun (WGS) entry which is preliminary data.</text>
</comment>
<feature type="transmembrane region" description="Helical" evidence="2">
    <location>
        <begin position="189"/>
        <end position="208"/>
    </location>
</feature>
<dbReference type="GO" id="GO:0005886">
    <property type="term" value="C:plasma membrane"/>
    <property type="evidence" value="ECO:0007669"/>
    <property type="project" value="TreeGrafter"/>
</dbReference>
<feature type="transmembrane region" description="Helical" evidence="2">
    <location>
        <begin position="56"/>
        <end position="76"/>
    </location>
</feature>
<dbReference type="eggNOG" id="COG2031">
    <property type="taxonomic scope" value="Bacteria"/>
</dbReference>
<feature type="transmembrane region" description="Helical" evidence="2">
    <location>
        <begin position="96"/>
        <end position="123"/>
    </location>
</feature>
<gene>
    <name evidence="3" type="primary">atoE_1</name>
    <name evidence="3" type="ORF">ADICEAN_01174</name>
</gene>
<dbReference type="InterPro" id="IPR006160">
    <property type="entry name" value="SCFA_transpt_AtoE"/>
</dbReference>
<feature type="compositionally biased region" description="Polar residues" evidence="1">
    <location>
        <begin position="230"/>
        <end position="242"/>
    </location>
</feature>
<feature type="region of interest" description="Disordered" evidence="1">
    <location>
        <begin position="223"/>
        <end position="242"/>
    </location>
</feature>
<dbReference type="STRING" id="1279009.ADICEAN_01174"/>
<dbReference type="EMBL" id="AODQ01000020">
    <property type="protein sequence ID" value="EMR03653.1"/>
    <property type="molecule type" value="Genomic_DNA"/>
</dbReference>
<name>M7N4R0_9BACT</name>
<dbReference type="PANTHER" id="PTHR41983">
    <property type="entry name" value="SHORT-CHAIN FATTY ACID TRANSPORTER-RELATED"/>
    <property type="match status" value="1"/>
</dbReference>
<dbReference type="AlphaFoldDB" id="M7N4R0"/>
<feature type="transmembrane region" description="Helical" evidence="2">
    <location>
        <begin position="135"/>
        <end position="153"/>
    </location>
</feature>
<keyword evidence="2" id="KW-1133">Transmembrane helix</keyword>
<keyword evidence="4" id="KW-1185">Reference proteome</keyword>
<keyword evidence="2" id="KW-0812">Transmembrane</keyword>
<accession>M7N4R0</accession>
<reference evidence="3 4" key="1">
    <citation type="journal article" date="2013" name="Genome Announc.">
        <title>Draft Genome Sequence of Cesiribacter andamanensis Strain AMV16T, Isolated from a Soil Sample from a Mud Volcano in the Andaman Islands, India.</title>
        <authorList>
            <person name="Shivaji S."/>
            <person name="Ara S."/>
            <person name="Begum Z."/>
            <person name="Srinivas T.N."/>
            <person name="Singh A."/>
            <person name="Kumar Pinnaka A."/>
        </authorList>
    </citation>
    <scope>NUCLEOTIDE SEQUENCE [LARGE SCALE GENOMIC DNA]</scope>
    <source>
        <strain evidence="3 4">AMV16</strain>
    </source>
</reference>
<dbReference type="PATRIC" id="fig|1279009.4.peg.1183"/>
<evidence type="ECO:0000313" key="4">
    <source>
        <dbReference type="Proteomes" id="UP000011910"/>
    </source>
</evidence>